<name>A0A931GJZ5_9ACTN</name>
<dbReference type="CDD" id="cd01097">
    <property type="entry name" value="Tetrahydromethanopterin_reductase"/>
    <property type="match status" value="1"/>
</dbReference>
<reference evidence="3" key="1">
    <citation type="submission" date="2020-11" db="EMBL/GenBank/DDBJ databases">
        <title>Sequencing the genomes of 1000 actinobacteria strains.</title>
        <authorList>
            <person name="Klenk H.-P."/>
        </authorList>
    </citation>
    <scope>NUCLEOTIDE SEQUENCE</scope>
    <source>
        <strain evidence="3">DSM 43175</strain>
    </source>
</reference>
<protein>
    <submittedName>
        <fullName evidence="3">G6PDH family F420-dependent oxidoreductase</fullName>
    </submittedName>
</protein>
<dbReference type="PANTHER" id="PTHR43244:SF1">
    <property type="entry name" value="5,10-METHYLENETETRAHYDROMETHANOPTERIN REDUCTASE"/>
    <property type="match status" value="1"/>
</dbReference>
<evidence type="ECO:0000313" key="4">
    <source>
        <dbReference type="Proteomes" id="UP000614047"/>
    </source>
</evidence>
<dbReference type="AlphaFoldDB" id="A0A931GJZ5"/>
<dbReference type="EMBL" id="JADOUA010000001">
    <property type="protein sequence ID" value="MBG6089747.1"/>
    <property type="molecule type" value="Genomic_DNA"/>
</dbReference>
<dbReference type="Gene3D" id="3.20.20.30">
    <property type="entry name" value="Luciferase-like domain"/>
    <property type="match status" value="1"/>
</dbReference>
<dbReference type="InterPro" id="IPR036661">
    <property type="entry name" value="Luciferase-like_sf"/>
</dbReference>
<keyword evidence="4" id="KW-1185">Reference proteome</keyword>
<accession>A0A931GJZ5</accession>
<dbReference type="InterPro" id="IPR019945">
    <property type="entry name" value="F420_G6P_DH-rel"/>
</dbReference>
<dbReference type="InterPro" id="IPR011251">
    <property type="entry name" value="Luciferase-like_dom"/>
</dbReference>
<dbReference type="Pfam" id="PF00296">
    <property type="entry name" value="Bac_luciferase"/>
    <property type="match status" value="1"/>
</dbReference>
<organism evidence="3 4">
    <name type="scientific">Actinomadura viridis</name>
    <dbReference type="NCBI Taxonomy" id="58110"/>
    <lineage>
        <taxon>Bacteria</taxon>
        <taxon>Bacillati</taxon>
        <taxon>Actinomycetota</taxon>
        <taxon>Actinomycetes</taxon>
        <taxon>Streptosporangiales</taxon>
        <taxon>Thermomonosporaceae</taxon>
        <taxon>Actinomadura</taxon>
    </lineage>
</organism>
<dbReference type="NCBIfam" id="TIGR03557">
    <property type="entry name" value="F420_G6P_family"/>
    <property type="match status" value="1"/>
</dbReference>
<sequence>MTRFGYFLACEEHGPDELVRQAVLAEQAGFDALWISDHFHPWLDRQGHSPLVWPVIGAIAQATSLPITTAVTCPLVRQHPAIVAQAAATCAVMTGERFTLGVGTGEALNEHILDARWPPLEERLEMLEEAVALIRRLFTGELVTHHGRHYRVDTARLYTLPGTPPPIYMSGFGEKAAEVAGRIADGFICTMPDPGLLGRFQDAGGKGKPLQGGTKVCWAADEAAARRTALRQWPTMFVPGEAAQLLPLPRHFGQLSQMVTEEMVGENLACGPDPDAHVRSLREFVDAGFDEVYVNQIGPEQEGFFAFYAEEVLPRVRGGGPGG</sequence>
<keyword evidence="1" id="KW-0560">Oxidoreductase</keyword>
<gene>
    <name evidence="3" type="ORF">IW256_003860</name>
</gene>
<evidence type="ECO:0000256" key="1">
    <source>
        <dbReference type="ARBA" id="ARBA00023002"/>
    </source>
</evidence>
<dbReference type="SUPFAM" id="SSF51679">
    <property type="entry name" value="Bacterial luciferase-like"/>
    <property type="match status" value="1"/>
</dbReference>
<dbReference type="GO" id="GO:0016705">
    <property type="term" value="F:oxidoreductase activity, acting on paired donors, with incorporation or reduction of molecular oxygen"/>
    <property type="evidence" value="ECO:0007669"/>
    <property type="project" value="InterPro"/>
</dbReference>
<dbReference type="Proteomes" id="UP000614047">
    <property type="component" value="Unassembled WGS sequence"/>
</dbReference>
<proteinExistence type="predicted"/>
<evidence type="ECO:0000259" key="2">
    <source>
        <dbReference type="Pfam" id="PF00296"/>
    </source>
</evidence>
<dbReference type="PANTHER" id="PTHR43244">
    <property type="match status" value="1"/>
</dbReference>
<comment type="caution">
    <text evidence="3">The sequence shown here is derived from an EMBL/GenBank/DDBJ whole genome shotgun (WGS) entry which is preliminary data.</text>
</comment>
<dbReference type="RefSeq" id="WP_197012304.1">
    <property type="nucleotide sequence ID" value="NZ_BAABES010000010.1"/>
</dbReference>
<evidence type="ECO:0000313" key="3">
    <source>
        <dbReference type="EMBL" id="MBG6089747.1"/>
    </source>
</evidence>
<feature type="domain" description="Luciferase-like" evidence="2">
    <location>
        <begin position="3"/>
        <end position="291"/>
    </location>
</feature>
<dbReference type="InterPro" id="IPR050564">
    <property type="entry name" value="F420-G6PD/mer"/>
</dbReference>